<accession>A0A147BBS5</accession>
<sequence>TEFENSEANEFDRADLQPQNIPERSSRYEEERNCEDADVHGSTVGKLRTWALDTATPHRALTELLKILQTHSCFASIPGSARSLLKTPRKACVEKMGAGKYCHFGLKEGLEDTLKRARSVPDVITINVNIDGLPLTKSTRDQFWPVLCHVTNCGKCDPFPIGVYYGKSKAVSAEEFLRPAVSDIIEALSDGLIFKGRHLRIKLSALICDAPAKSYVLGIKGHNGYFSCTKCQTEGDFLNGRTCFPQLDAMLRTDGSFRSHAQEEHHLQRTELEKLPIDLVKNVPLDYMHLVCLGVVSKLLRLWLKGDSRCRLGTAARDAISLANLEIERHICSDFGRKPRSLLDLDRWKAVEFRLLVLYTGPIVLYSRVPDPFFFNFMTLHAAITILSSPKLCLEYVDYSEQLLVHFVETYISLYGKDKVSHNVHNLIHIANDVRTHGPLDGFSAFPFENFMGTLKAFQRKPERPLEQLYNRIAERRSMFAKKEFKDKNHFFLEHDNGPLTVGCEGPQYKAVQIPHKFTLRTRINDNTCMLNDGDIIMIQNFAFCSTSGQAQVIGKRFESSSDLYTHPCPSSMLGVVLAFNPSITKSWPLSDVAQKCVRMPYKGKFAIFPLLHLQ</sequence>
<dbReference type="AlphaFoldDB" id="A0A147BBS5"/>
<dbReference type="PANTHER" id="PTHR33053">
    <property type="entry name" value="PROTEIN, PUTATIVE-RELATED"/>
    <property type="match status" value="1"/>
</dbReference>
<name>A0A147BBS5_IXORI</name>
<reference evidence="2" key="1">
    <citation type="journal article" date="2018" name="PLoS Negl. Trop. Dis.">
        <title>Sialome diversity of ticks revealed by RNAseq of single tick salivary glands.</title>
        <authorList>
            <person name="Perner J."/>
            <person name="Kropackova S."/>
            <person name="Kopacek P."/>
            <person name="Ribeiro J.M."/>
        </authorList>
    </citation>
    <scope>NUCLEOTIDE SEQUENCE</scope>
    <source>
        <strain evidence="2">Siblings of single egg batch collected in Ceske Budejovice</strain>
        <tissue evidence="2">Salivary glands</tissue>
    </source>
</reference>
<dbReference type="PANTHER" id="PTHR33053:SF24">
    <property type="entry name" value="TRANSPOSASE DOMAIN-CONTAINING PROTEIN"/>
    <property type="match status" value="1"/>
</dbReference>
<organism evidence="2">
    <name type="scientific">Ixodes ricinus</name>
    <name type="common">Common tick</name>
    <name type="synonym">Acarus ricinus</name>
    <dbReference type="NCBI Taxonomy" id="34613"/>
    <lineage>
        <taxon>Eukaryota</taxon>
        <taxon>Metazoa</taxon>
        <taxon>Ecdysozoa</taxon>
        <taxon>Arthropoda</taxon>
        <taxon>Chelicerata</taxon>
        <taxon>Arachnida</taxon>
        <taxon>Acari</taxon>
        <taxon>Parasitiformes</taxon>
        <taxon>Ixodida</taxon>
        <taxon>Ixodoidea</taxon>
        <taxon>Ixodidae</taxon>
        <taxon>Ixodinae</taxon>
        <taxon>Ixodes</taxon>
    </lineage>
</organism>
<feature type="region of interest" description="Disordered" evidence="1">
    <location>
        <begin position="1"/>
        <end position="39"/>
    </location>
</feature>
<feature type="non-terminal residue" evidence="2">
    <location>
        <position position="1"/>
    </location>
</feature>
<evidence type="ECO:0000256" key="1">
    <source>
        <dbReference type="SAM" id="MobiDB-lite"/>
    </source>
</evidence>
<proteinExistence type="predicted"/>
<dbReference type="EMBL" id="GEGO01007492">
    <property type="protein sequence ID" value="JAR87912.1"/>
    <property type="molecule type" value="Transcribed_RNA"/>
</dbReference>
<feature type="compositionally biased region" description="Basic and acidic residues" evidence="1">
    <location>
        <begin position="24"/>
        <end position="39"/>
    </location>
</feature>
<protein>
    <submittedName>
        <fullName evidence="2">Putative enspm-4 hm</fullName>
    </submittedName>
</protein>
<evidence type="ECO:0000313" key="2">
    <source>
        <dbReference type="EMBL" id="JAR87912.1"/>
    </source>
</evidence>